<evidence type="ECO:0000256" key="2">
    <source>
        <dbReference type="ARBA" id="ARBA00022448"/>
    </source>
</evidence>
<evidence type="ECO:0000256" key="4">
    <source>
        <dbReference type="ARBA" id="ARBA00055538"/>
    </source>
</evidence>
<dbReference type="SUPFAM" id="SSF160387">
    <property type="entry name" value="NosL/MerB-like"/>
    <property type="match status" value="1"/>
</dbReference>
<dbReference type="KEGG" id="bgv:CAL12_13745"/>
<keyword evidence="2" id="KW-0813">Transport</keyword>
<dbReference type="FunFam" id="3.40.190.10:FF:000050">
    <property type="entry name" value="Sulfonate ABC transporter substrate-binding protein"/>
    <property type="match status" value="1"/>
</dbReference>
<dbReference type="InterPro" id="IPR015168">
    <property type="entry name" value="SsuA/THI5"/>
</dbReference>
<dbReference type="SUPFAM" id="SSF53850">
    <property type="entry name" value="Periplasmic binding protein-like II"/>
    <property type="match status" value="1"/>
</dbReference>
<dbReference type="OrthoDB" id="286202at2"/>
<dbReference type="PANTHER" id="PTHR30024:SF45">
    <property type="entry name" value="ABC TRANSPORTER SUBSTRATE-BINDING PROTEIN"/>
    <property type="match status" value="1"/>
</dbReference>
<evidence type="ECO:0000256" key="6">
    <source>
        <dbReference type="SAM" id="SignalP"/>
    </source>
</evidence>
<name>A0A1W6YTW2_9BORD</name>
<keyword evidence="3 6" id="KW-0732">Signal</keyword>
<evidence type="ECO:0000313" key="8">
    <source>
        <dbReference type="EMBL" id="ARP84526.1"/>
    </source>
</evidence>
<evidence type="ECO:0000256" key="3">
    <source>
        <dbReference type="ARBA" id="ARBA00022729"/>
    </source>
</evidence>
<evidence type="ECO:0000256" key="1">
    <source>
        <dbReference type="ARBA" id="ARBA00010742"/>
    </source>
</evidence>
<reference evidence="8 9" key="1">
    <citation type="submission" date="2017-05" db="EMBL/GenBank/DDBJ databases">
        <title>Complete and WGS of Bordetella genogroups.</title>
        <authorList>
            <person name="Spilker T."/>
            <person name="LiPuma J."/>
        </authorList>
    </citation>
    <scope>NUCLEOTIDE SEQUENCE [LARGE SCALE GENOMIC DNA]</scope>
    <source>
        <strain evidence="8 9">AU19157</strain>
    </source>
</reference>
<dbReference type="Pfam" id="PF09084">
    <property type="entry name" value="NMT1"/>
    <property type="match status" value="1"/>
</dbReference>
<gene>
    <name evidence="8" type="ORF">CAL12_13745</name>
</gene>
<protein>
    <recommendedName>
        <fullName evidence="5">Putative aliphatic sulfonates-binding protein</fullName>
    </recommendedName>
</protein>
<dbReference type="AlphaFoldDB" id="A0A1W6YTW2"/>
<proteinExistence type="inferred from homology"/>
<comment type="function">
    <text evidence="4">Part of a binding-protein-dependent transport system for aliphatic sulfonates. Putative binding protein.</text>
</comment>
<dbReference type="PANTHER" id="PTHR30024">
    <property type="entry name" value="ALIPHATIC SULFONATES-BINDING PROTEIN-RELATED"/>
    <property type="match status" value="1"/>
</dbReference>
<dbReference type="Proteomes" id="UP000194151">
    <property type="component" value="Chromosome"/>
</dbReference>
<feature type="domain" description="SsuA/THI5-like" evidence="7">
    <location>
        <begin position="118"/>
        <end position="273"/>
    </location>
</feature>
<evidence type="ECO:0000256" key="5">
    <source>
        <dbReference type="ARBA" id="ARBA00070228"/>
    </source>
</evidence>
<accession>A0A1W6YTW2</accession>
<dbReference type="RefSeq" id="WP_086067868.1">
    <property type="nucleotide sequence ID" value="NZ_CP021108.1"/>
</dbReference>
<dbReference type="STRING" id="1416806.CAL12_13745"/>
<feature type="signal peptide" evidence="6">
    <location>
        <begin position="1"/>
        <end position="31"/>
    </location>
</feature>
<sequence length="480" mass="52223">MRIRDWIDHASRSALPLAAAAVLTCAGAAHAENIDIGIGTQDTTTNTVTGGVVLKQLNLLDKFLPRTGKYKDVTYRVTWQNATSGPPITNGMVAGNLQIGMMGDYPLLVNGATGHATGNDTELVAVIAYNAHGGGNGLVVPKDSPYYDLEDLKGKRVSVPFGSAAHGMLLAALQSRHLPPDYFSLANQSPEVGSTSIQEHRIDGHADFVPFAELLPFRGYARKIFDGVETGQPTFHGVVVRKDFGQKYPEVVVAYIKALMAANEWVRQNPVQAAERIQSWTKVDKEVVYMFLGPGGIHTLDPTIKPRWVDALKQDYAVLKKLNMVKDLDIDKWVNDSFVRQAFKESGLDYDKQLASLGNYAMQGRDPVCDTDVTDPTQAGQIWMQGESMVSFSTPACTLRGVNQYRAQGKKLDAVYLTDRALGIKVFASDAFYTQGGSDAGRPLIEAYLLKRDAEASARKSHAKVIDYEQALQAVGAGGN</sequence>
<feature type="chain" id="PRO_5013003985" description="Putative aliphatic sulfonates-binding protein" evidence="6">
    <location>
        <begin position="32"/>
        <end position="480"/>
    </location>
</feature>
<keyword evidence="9" id="KW-1185">Reference proteome</keyword>
<dbReference type="EMBL" id="CP021108">
    <property type="protein sequence ID" value="ARP84526.1"/>
    <property type="molecule type" value="Genomic_DNA"/>
</dbReference>
<evidence type="ECO:0000259" key="7">
    <source>
        <dbReference type="Pfam" id="PF09084"/>
    </source>
</evidence>
<dbReference type="Gene3D" id="3.40.190.10">
    <property type="entry name" value="Periplasmic binding protein-like II"/>
    <property type="match status" value="2"/>
</dbReference>
<organism evidence="8 9">
    <name type="scientific">Bordetella genomosp. 8</name>
    <dbReference type="NCBI Taxonomy" id="1416806"/>
    <lineage>
        <taxon>Bacteria</taxon>
        <taxon>Pseudomonadati</taxon>
        <taxon>Pseudomonadota</taxon>
        <taxon>Betaproteobacteria</taxon>
        <taxon>Burkholderiales</taxon>
        <taxon>Alcaligenaceae</taxon>
        <taxon>Bordetella</taxon>
    </lineage>
</organism>
<evidence type="ECO:0000313" key="9">
    <source>
        <dbReference type="Proteomes" id="UP000194151"/>
    </source>
</evidence>
<comment type="similarity">
    <text evidence="1">Belongs to the bacterial solute-binding protein SsuA/TauA family.</text>
</comment>